<dbReference type="InterPro" id="IPR041679">
    <property type="entry name" value="DNA2/NAM7-like_C"/>
</dbReference>
<evidence type="ECO:0000259" key="5">
    <source>
        <dbReference type="Pfam" id="PF13087"/>
    </source>
</evidence>
<accession>C1MXX1</accession>
<feature type="domain" description="DNA2/NAM7 helicase-like C-terminal" evidence="5">
    <location>
        <begin position="1"/>
        <end position="53"/>
    </location>
</feature>
<dbReference type="InterPro" id="IPR027417">
    <property type="entry name" value="P-loop_NTPase"/>
</dbReference>
<evidence type="ECO:0000256" key="1">
    <source>
        <dbReference type="ARBA" id="ARBA00022741"/>
    </source>
</evidence>
<dbReference type="AlphaFoldDB" id="C1MXX1"/>
<dbReference type="GO" id="GO:0005524">
    <property type="term" value="F:ATP binding"/>
    <property type="evidence" value="ECO:0007669"/>
    <property type="project" value="UniProtKB-KW"/>
</dbReference>
<gene>
    <name evidence="6" type="ORF">MICPUCDRAFT_11977</name>
</gene>
<feature type="non-terminal residue" evidence="6">
    <location>
        <position position="1"/>
    </location>
</feature>
<sequence length="59" mass="6419">HSVDSFQGSEADVVVVSAVRRNDRGAVGFLDDRRRLNVALTRAKRLCVFVGCAATLEKS</sequence>
<dbReference type="KEGG" id="mpp:MICPUCDRAFT_11977"/>
<dbReference type="InterPro" id="IPR050534">
    <property type="entry name" value="Coronavir_polyprotein_1ab"/>
</dbReference>
<evidence type="ECO:0000256" key="2">
    <source>
        <dbReference type="ARBA" id="ARBA00022801"/>
    </source>
</evidence>
<dbReference type="OrthoDB" id="6513042at2759"/>
<dbReference type="InterPro" id="IPR047187">
    <property type="entry name" value="SF1_C_Upf1"/>
</dbReference>
<dbReference type="GO" id="GO:0016787">
    <property type="term" value="F:hydrolase activity"/>
    <property type="evidence" value="ECO:0007669"/>
    <property type="project" value="UniProtKB-KW"/>
</dbReference>
<evidence type="ECO:0000313" key="6">
    <source>
        <dbReference type="EMBL" id="EEH55234.1"/>
    </source>
</evidence>
<name>C1MXX1_MICPC</name>
<keyword evidence="1" id="KW-0547">Nucleotide-binding</keyword>
<dbReference type="Proteomes" id="UP000001876">
    <property type="component" value="Unassembled WGS sequence"/>
</dbReference>
<feature type="non-terminal residue" evidence="6">
    <location>
        <position position="59"/>
    </location>
</feature>
<evidence type="ECO:0000313" key="7">
    <source>
        <dbReference type="Proteomes" id="UP000001876"/>
    </source>
</evidence>
<dbReference type="Gene3D" id="3.40.50.300">
    <property type="entry name" value="P-loop containing nucleotide triphosphate hydrolases"/>
    <property type="match status" value="1"/>
</dbReference>
<dbReference type="EMBL" id="GG663742">
    <property type="protein sequence ID" value="EEH55234.1"/>
    <property type="molecule type" value="Genomic_DNA"/>
</dbReference>
<dbReference type="GeneID" id="9686209"/>
<keyword evidence="4" id="KW-0067">ATP-binding</keyword>
<dbReference type="OMA" id="SDWRRIN"/>
<dbReference type="eggNOG" id="KOG1801">
    <property type="taxonomic scope" value="Eukaryota"/>
</dbReference>
<dbReference type="Pfam" id="PF13087">
    <property type="entry name" value="AAA_12"/>
    <property type="match status" value="1"/>
</dbReference>
<dbReference type="RefSeq" id="XP_003060465.1">
    <property type="nucleotide sequence ID" value="XM_003060419.1"/>
</dbReference>
<evidence type="ECO:0000256" key="3">
    <source>
        <dbReference type="ARBA" id="ARBA00022806"/>
    </source>
</evidence>
<keyword evidence="3" id="KW-0347">Helicase</keyword>
<reference evidence="6 7" key="1">
    <citation type="journal article" date="2009" name="Science">
        <title>Green evolution and dynamic adaptations revealed by genomes of the marine picoeukaryotes Micromonas.</title>
        <authorList>
            <person name="Worden A.Z."/>
            <person name="Lee J.H."/>
            <person name="Mock T."/>
            <person name="Rouze P."/>
            <person name="Simmons M.P."/>
            <person name="Aerts A.L."/>
            <person name="Allen A.E."/>
            <person name="Cuvelier M.L."/>
            <person name="Derelle E."/>
            <person name="Everett M.V."/>
            <person name="Foulon E."/>
            <person name="Grimwood J."/>
            <person name="Gundlach H."/>
            <person name="Henrissat B."/>
            <person name="Napoli C."/>
            <person name="McDonald S.M."/>
            <person name="Parker M.S."/>
            <person name="Rombauts S."/>
            <person name="Salamov A."/>
            <person name="Von Dassow P."/>
            <person name="Badger J.H."/>
            <person name="Coutinho P.M."/>
            <person name="Demir E."/>
            <person name="Dubchak I."/>
            <person name="Gentemann C."/>
            <person name="Eikrem W."/>
            <person name="Gready J.E."/>
            <person name="John U."/>
            <person name="Lanier W."/>
            <person name="Lindquist E.A."/>
            <person name="Lucas S."/>
            <person name="Mayer K.F."/>
            <person name="Moreau H."/>
            <person name="Not F."/>
            <person name="Otillar R."/>
            <person name="Panaud O."/>
            <person name="Pangilinan J."/>
            <person name="Paulsen I."/>
            <person name="Piegu B."/>
            <person name="Poliakov A."/>
            <person name="Robbens S."/>
            <person name="Schmutz J."/>
            <person name="Toulza E."/>
            <person name="Wyss T."/>
            <person name="Zelensky A."/>
            <person name="Zhou K."/>
            <person name="Armbrust E.V."/>
            <person name="Bhattacharya D."/>
            <person name="Goodenough U.W."/>
            <person name="Van de Peer Y."/>
            <person name="Grigoriev I.V."/>
        </authorList>
    </citation>
    <scope>NUCLEOTIDE SEQUENCE [LARGE SCALE GENOMIC DNA]</scope>
    <source>
        <strain evidence="6 7">CCMP1545</strain>
    </source>
</reference>
<proteinExistence type="predicted"/>
<evidence type="ECO:0000256" key="4">
    <source>
        <dbReference type="ARBA" id="ARBA00022840"/>
    </source>
</evidence>
<dbReference type="PANTHER" id="PTHR43788">
    <property type="entry name" value="DNA2/NAM7 HELICASE FAMILY MEMBER"/>
    <property type="match status" value="1"/>
</dbReference>
<dbReference type="GO" id="GO:0043139">
    <property type="term" value="F:5'-3' DNA helicase activity"/>
    <property type="evidence" value="ECO:0007669"/>
    <property type="project" value="TreeGrafter"/>
</dbReference>
<keyword evidence="7" id="KW-1185">Reference proteome</keyword>
<dbReference type="CDD" id="cd18808">
    <property type="entry name" value="SF1_C_Upf1"/>
    <property type="match status" value="1"/>
</dbReference>
<keyword evidence="2" id="KW-0378">Hydrolase</keyword>
<dbReference type="STRING" id="564608.C1MXX1"/>
<organism evidence="7">
    <name type="scientific">Micromonas pusilla (strain CCMP1545)</name>
    <name type="common">Picoplanktonic green alga</name>
    <dbReference type="NCBI Taxonomy" id="564608"/>
    <lineage>
        <taxon>Eukaryota</taxon>
        <taxon>Viridiplantae</taxon>
        <taxon>Chlorophyta</taxon>
        <taxon>Mamiellophyceae</taxon>
        <taxon>Mamiellales</taxon>
        <taxon>Mamiellaceae</taxon>
        <taxon>Micromonas</taxon>
    </lineage>
</organism>
<dbReference type="PANTHER" id="PTHR43788:SF8">
    <property type="entry name" value="DNA-BINDING PROTEIN SMUBP-2"/>
    <property type="match status" value="1"/>
</dbReference>
<dbReference type="SUPFAM" id="SSF52540">
    <property type="entry name" value="P-loop containing nucleoside triphosphate hydrolases"/>
    <property type="match status" value="1"/>
</dbReference>
<protein>
    <submittedName>
        <fullName evidence="6">Predicted protein</fullName>
    </submittedName>
</protein>